<keyword evidence="15" id="KW-1185">Reference proteome</keyword>
<reference evidence="8" key="7">
    <citation type="submission" date="2023-11" db="EMBL/GenBank/DDBJ databases">
        <title>WGS of Aeromonas in Northern Israel.</title>
        <authorList>
            <person name="Hershko Y."/>
        </authorList>
    </citation>
    <scope>NUCLEOTIDE SEQUENCE</scope>
    <source>
        <strain evidence="8">77416</strain>
    </source>
</reference>
<dbReference type="NCBIfam" id="NF008234">
    <property type="entry name" value="PRK11001.1"/>
    <property type="match status" value="1"/>
</dbReference>
<reference evidence="1" key="1">
    <citation type="journal article" date="2019" name="J Environ">
        <title>Genetic characterization and potential molecular dissemination mechanism of tet (31) gene in Aeromonas caviae from an oxytetracycline wastewater treatment system.</title>
        <authorList>
            <person name="Shi Y."/>
            <person name="Tian Z."/>
            <person name="Leclercq S.O."/>
            <person name="Zhang H."/>
            <person name="Yang M."/>
            <person name="Zhang Y."/>
        </authorList>
    </citation>
    <scope>NUCLEOTIDE SEQUENCE</scope>
    <source>
        <strain evidence="1">T25-39</strain>
    </source>
</reference>
<sequence length="173" mass="20178">MTTHQEDEVLERLNEQDGPRGFFLEVVTILEEAVDSLMRRAFRQEEYAVKYAIEPLLNQSGPLGQLEVRLKLIFALGLISLERYQDLEAYLKIRDFLVRDPKDYRFSDKPVRDLLERLNAIQQGSMMPQDPPANEEDWPLYQMQLNRLDQMVRSALVLAVTDCVTELHKESPI</sequence>
<dbReference type="EMBL" id="BPOP01000017">
    <property type="protein sequence ID" value="GJB92007.1"/>
    <property type="molecule type" value="Genomic_DNA"/>
</dbReference>
<dbReference type="GO" id="GO:0045892">
    <property type="term" value="P:negative regulation of DNA-templated transcription"/>
    <property type="evidence" value="ECO:0007669"/>
    <property type="project" value="TreeGrafter"/>
</dbReference>
<dbReference type="EMBL" id="CP110176">
    <property type="protein sequence ID" value="UZC87232.1"/>
    <property type="molecule type" value="Genomic_DNA"/>
</dbReference>
<evidence type="ECO:0000313" key="10">
    <source>
        <dbReference type="EMBL" id="QQA59359.1"/>
    </source>
</evidence>
<dbReference type="Proteomes" id="UP000886934">
    <property type="component" value="Unassembled WGS sequence"/>
</dbReference>
<dbReference type="Proteomes" id="UP001160758">
    <property type="component" value="Unassembled WGS sequence"/>
</dbReference>
<name>A0A081LMV4_AERCA</name>
<dbReference type="EMBL" id="BPNN01000113">
    <property type="protein sequence ID" value="GJA65681.1"/>
    <property type="molecule type" value="Genomic_DNA"/>
</dbReference>
<dbReference type="PANTHER" id="PTHR37941">
    <property type="entry name" value="FUMARASE E-RELATED"/>
    <property type="match status" value="1"/>
</dbReference>
<dbReference type="SUPFAM" id="SSF158668">
    <property type="entry name" value="MtlR-like"/>
    <property type="match status" value="1"/>
</dbReference>
<dbReference type="Proteomes" id="UP001218423">
    <property type="component" value="Chromosome"/>
</dbReference>
<dbReference type="OrthoDB" id="7060391at2"/>
<evidence type="ECO:0000313" key="12">
    <source>
        <dbReference type="EMBL" id="WFF98417.1"/>
    </source>
</evidence>
<evidence type="ECO:0000313" key="8">
    <source>
        <dbReference type="EMBL" id="MDX7722020.1"/>
    </source>
</evidence>
<reference evidence="2 13" key="3">
    <citation type="submission" date="2021-07" db="EMBL/GenBank/DDBJ databases">
        <title>Draft genome sequence of carbapenem-resistant Aeromonas spp. in Japan.</title>
        <authorList>
            <person name="Maehana S."/>
            <person name="Suzuki M."/>
            <person name="Kitasato H."/>
        </authorList>
    </citation>
    <scope>NUCLEOTIDE SEQUENCE [LARGE SCALE GENOMIC DNA]</scope>
    <source>
        <strain evidence="2">KAM343</strain>
        <strain evidence="3">KAM348</strain>
        <strain evidence="4">KAM351</strain>
        <strain evidence="5 13">KAM382</strain>
    </source>
</reference>
<dbReference type="Pfam" id="PF05068">
    <property type="entry name" value="MtlR"/>
    <property type="match status" value="1"/>
</dbReference>
<dbReference type="PANTHER" id="PTHR37941:SF1">
    <property type="entry name" value="FUMARASE E-RELATED"/>
    <property type="match status" value="1"/>
</dbReference>
<dbReference type="Proteomes" id="UP000737420">
    <property type="component" value="Unassembled WGS sequence"/>
</dbReference>
<accession>A0A081LMV4</accession>
<dbReference type="Gene3D" id="1.20.120.330">
    <property type="entry name" value="Nucleotidyltransferases domain 2"/>
    <property type="match status" value="1"/>
</dbReference>
<dbReference type="Proteomes" id="UP000886939">
    <property type="component" value="Unassembled WGS sequence"/>
</dbReference>
<dbReference type="KEGG" id="acav:VI35_18790"/>
<evidence type="ECO:0000313" key="3">
    <source>
        <dbReference type="EMBL" id="GJA52926.1"/>
    </source>
</evidence>
<gene>
    <name evidence="2" type="primary">mtlR</name>
    <name evidence="1" type="ORF">C1C91_10895</name>
    <name evidence="10" type="ORF">JC965_13695</name>
    <name evidence="2" type="ORF">KAM343_34630</name>
    <name evidence="3" type="ORF">KAM348_03490</name>
    <name evidence="4" type="ORF">KAM351_42920</name>
    <name evidence="5" type="ORF">KAM382_20680</name>
    <name evidence="7" type="ORF">N5I07_02390</name>
    <name evidence="6" type="ORF">N5I20_02045</name>
    <name evidence="11" type="ORF">OJY61_04605</name>
    <name evidence="12" type="ORF">P5S46_02075</name>
    <name evidence="8" type="ORF">SJS77_16375</name>
    <name evidence="9" type="ORF">VCX44_15220</name>
</gene>
<dbReference type="EMBL" id="CP025706">
    <property type="protein sequence ID" value="AXB05426.1"/>
    <property type="molecule type" value="Genomic_DNA"/>
</dbReference>
<dbReference type="InterPro" id="IPR007761">
    <property type="entry name" value="MtlR-like"/>
</dbReference>
<dbReference type="InterPro" id="IPR038026">
    <property type="entry name" value="MtlR-like_sf"/>
</dbReference>
<evidence type="ECO:0000313" key="6">
    <source>
        <dbReference type="EMBL" id="MDH1503843.1"/>
    </source>
</evidence>
<protein>
    <submittedName>
        <fullName evidence="6">MltR family transcriptional regulator</fullName>
    </submittedName>
</protein>
<dbReference type="EMBL" id="JAYGOJ010000086">
    <property type="protein sequence ID" value="MEA9437121.1"/>
    <property type="molecule type" value="Genomic_DNA"/>
</dbReference>
<dbReference type="EMBL" id="JAWZVU010000106">
    <property type="protein sequence ID" value="MDX7722020.1"/>
    <property type="molecule type" value="Genomic_DNA"/>
</dbReference>
<dbReference type="Proteomes" id="UP001277183">
    <property type="component" value="Unassembled WGS sequence"/>
</dbReference>
<dbReference type="Proteomes" id="UP001304847">
    <property type="component" value="Unassembled WGS sequence"/>
</dbReference>
<evidence type="ECO:0000313" key="4">
    <source>
        <dbReference type="EMBL" id="GJA65681.1"/>
    </source>
</evidence>
<dbReference type="EMBL" id="CP120942">
    <property type="protein sequence ID" value="WFF98417.1"/>
    <property type="molecule type" value="Genomic_DNA"/>
</dbReference>
<dbReference type="Proteomes" id="UP000266778">
    <property type="component" value="Chromosome"/>
</dbReference>
<dbReference type="EMBL" id="CP065937">
    <property type="protein sequence ID" value="QQA59359.1"/>
    <property type="molecule type" value="Genomic_DNA"/>
</dbReference>
<reference evidence="9 15" key="8">
    <citation type="submission" date="2023-12" db="EMBL/GenBank/DDBJ databases">
        <title>Characterization of antibiotic resistance in Aeromonas spp. in hospital effluent.</title>
        <authorList>
            <person name="Negoseki B.R.S."/>
            <person name="Krul D."/>
            <person name="Siqueira A.C."/>
            <person name="Almeida M."/>
            <person name="Mesa D."/>
            <person name="Conte D."/>
            <person name="Dalla-Costa L.M."/>
        </authorList>
    </citation>
    <scope>NUCLEOTIDE SEQUENCE [LARGE SCALE GENOMIC DNA]</scope>
    <source>
        <strain evidence="9 15">36v</strain>
    </source>
</reference>
<reference evidence="12" key="5">
    <citation type="submission" date="2023-03" db="EMBL/GenBank/DDBJ databases">
        <title>Aeromonas caviae strain AC1520.</title>
        <authorList>
            <person name="Xie T."/>
            <person name="Zhang Q."/>
            <person name="Deng J."/>
            <person name="Li X."/>
        </authorList>
    </citation>
    <scope>NUCLEOTIDE SEQUENCE</scope>
    <source>
        <strain evidence="12">AC1520</strain>
    </source>
</reference>
<evidence type="ECO:0000313" key="5">
    <source>
        <dbReference type="EMBL" id="GJB92007.1"/>
    </source>
</evidence>
<reference evidence="11" key="6">
    <citation type="submission" date="2023-04" db="EMBL/GenBank/DDBJ databases">
        <title>Whole Genome Sequence of Multi-drug resistant Aeromonas caviae as a gut pathogen in newborn.</title>
        <authorList>
            <person name="Jadhav S.V."/>
            <person name="Saroj S.D."/>
            <person name="Saha U.B."/>
            <person name="Sen S."/>
            <person name="Kher A."/>
        </authorList>
    </citation>
    <scope>NUCLEOTIDE SEQUENCE</scope>
    <source>
        <strain evidence="11">SVJ23</strain>
    </source>
</reference>
<evidence type="ECO:0000313" key="9">
    <source>
        <dbReference type="EMBL" id="MEA9437121.1"/>
    </source>
</evidence>
<dbReference type="Proteomes" id="UP001163285">
    <property type="component" value="Chromosome"/>
</dbReference>
<evidence type="ECO:0000313" key="7">
    <source>
        <dbReference type="EMBL" id="MDH1896469.1"/>
    </source>
</evidence>
<reference evidence="10" key="2">
    <citation type="submission" date="2020-12" db="EMBL/GenBank/DDBJ databases">
        <title>GES Beta-lactamases isolated from hospital effluents in Brazil.</title>
        <authorList>
            <person name="Conte D."/>
            <person name="Mesa D."/>
            <person name="Palmeiro J.K."/>
            <person name="Dalla-Costa L.M."/>
        </authorList>
    </citation>
    <scope>NUCLEOTIDE SEQUENCE [LARGE SCALE GENOMIC DNA]</scope>
    <source>
        <strain evidence="10">Aero21</strain>
    </source>
</reference>
<evidence type="ECO:0000313" key="14">
    <source>
        <dbReference type="Proteomes" id="UP001161704"/>
    </source>
</evidence>
<dbReference type="Proteomes" id="UP001161704">
    <property type="component" value="Unassembled WGS sequence"/>
</dbReference>
<reference evidence="6" key="4">
    <citation type="submission" date="2022-09" db="EMBL/GenBank/DDBJ databases">
        <title>Intensive care unit water sources are persistently colonized with multi-drug resistant bacteria and are the site of extensive horizontal gene transfer of antibiotic resistance genes.</title>
        <authorList>
            <person name="Diorio-Toth L."/>
        </authorList>
    </citation>
    <scope>NUCLEOTIDE SEQUENCE</scope>
    <source>
        <strain evidence="6">GD03710</strain>
        <strain evidence="7">GD03796</strain>
    </source>
</reference>
<dbReference type="RefSeq" id="WP_010672759.1">
    <property type="nucleotide sequence ID" value="NZ_AP019195.1"/>
</dbReference>
<evidence type="ECO:0000313" key="11">
    <source>
        <dbReference type="EMBL" id="UZC87232.1"/>
    </source>
</evidence>
<evidence type="ECO:0000313" key="13">
    <source>
        <dbReference type="Proteomes" id="UP000737420"/>
    </source>
</evidence>
<dbReference type="EMBL" id="JAOCIZ010000004">
    <property type="protein sequence ID" value="MDH1503843.1"/>
    <property type="molecule type" value="Genomic_DNA"/>
</dbReference>
<dbReference type="Proteomes" id="UP000887009">
    <property type="component" value="Unassembled WGS sequence"/>
</dbReference>
<dbReference type="AlphaFoldDB" id="A0A081LMV4"/>
<dbReference type="EMBL" id="BPNL01000003">
    <property type="protein sequence ID" value="GJA52926.1"/>
    <property type="molecule type" value="Genomic_DNA"/>
</dbReference>
<dbReference type="EMBL" id="BPNI01000094">
    <property type="protein sequence ID" value="GJA42667.1"/>
    <property type="molecule type" value="Genomic_DNA"/>
</dbReference>
<proteinExistence type="predicted"/>
<dbReference type="GeneID" id="48824070"/>
<organism evidence="6 14">
    <name type="scientific">Aeromonas caviae</name>
    <name type="common">Aeromonas punctata</name>
    <dbReference type="NCBI Taxonomy" id="648"/>
    <lineage>
        <taxon>Bacteria</taxon>
        <taxon>Pseudomonadati</taxon>
        <taxon>Pseudomonadota</taxon>
        <taxon>Gammaproteobacteria</taxon>
        <taxon>Aeromonadales</taxon>
        <taxon>Aeromonadaceae</taxon>
        <taxon>Aeromonas</taxon>
    </lineage>
</organism>
<evidence type="ECO:0000313" key="15">
    <source>
        <dbReference type="Proteomes" id="UP001304847"/>
    </source>
</evidence>
<evidence type="ECO:0000313" key="2">
    <source>
        <dbReference type="EMBL" id="GJA42667.1"/>
    </source>
</evidence>
<dbReference type="EMBL" id="JAOCFT010000001">
    <property type="protein sequence ID" value="MDH1896469.1"/>
    <property type="molecule type" value="Genomic_DNA"/>
</dbReference>
<evidence type="ECO:0000313" key="1">
    <source>
        <dbReference type="EMBL" id="AXB05426.1"/>
    </source>
</evidence>